<protein>
    <submittedName>
        <fullName evidence="5">Putative polysaccharide deacetylase-related protein</fullName>
    </submittedName>
</protein>
<dbReference type="GO" id="GO:0046872">
    <property type="term" value="F:metal ion binding"/>
    <property type="evidence" value="ECO:0007669"/>
    <property type="project" value="UniProtKB-KW"/>
</dbReference>
<proteinExistence type="predicted"/>
<dbReference type="PANTHER" id="PTHR10587">
    <property type="entry name" value="GLYCOSYL TRANSFERASE-RELATED"/>
    <property type="match status" value="1"/>
</dbReference>
<gene>
    <name evidence="5" type="ORF">LFA_2176</name>
</gene>
<dbReference type="GO" id="GO:0016020">
    <property type="term" value="C:membrane"/>
    <property type="evidence" value="ECO:0007669"/>
    <property type="project" value="TreeGrafter"/>
</dbReference>
<feature type="chain" id="PRO_5001942737" evidence="3">
    <location>
        <begin position="23"/>
        <end position="302"/>
    </location>
</feature>
<dbReference type="OrthoDB" id="115239at2"/>
<dbReference type="InterPro" id="IPR002509">
    <property type="entry name" value="NODB_dom"/>
</dbReference>
<dbReference type="PANTHER" id="PTHR10587:SF133">
    <property type="entry name" value="CHITIN DEACETYLASE 1-RELATED"/>
    <property type="match status" value="1"/>
</dbReference>
<accession>A0A098G6E7</accession>
<evidence type="ECO:0000256" key="3">
    <source>
        <dbReference type="SAM" id="SignalP"/>
    </source>
</evidence>
<evidence type="ECO:0000259" key="4">
    <source>
        <dbReference type="PROSITE" id="PS51677"/>
    </source>
</evidence>
<dbReference type="SUPFAM" id="SSF88713">
    <property type="entry name" value="Glycoside hydrolase/deacetylase"/>
    <property type="match status" value="1"/>
</dbReference>
<feature type="signal peptide" evidence="3">
    <location>
        <begin position="1"/>
        <end position="22"/>
    </location>
</feature>
<dbReference type="Pfam" id="PF01522">
    <property type="entry name" value="Polysacc_deac_1"/>
    <property type="match status" value="1"/>
</dbReference>
<dbReference type="EMBL" id="LN614827">
    <property type="protein sequence ID" value="CEG57556.1"/>
    <property type="molecule type" value="Genomic_DNA"/>
</dbReference>
<dbReference type="RefSeq" id="WP_045096032.1">
    <property type="nucleotide sequence ID" value="NZ_LN614827.1"/>
</dbReference>
<dbReference type="GO" id="GO:0016810">
    <property type="term" value="F:hydrolase activity, acting on carbon-nitrogen (but not peptide) bonds"/>
    <property type="evidence" value="ECO:0007669"/>
    <property type="project" value="InterPro"/>
</dbReference>
<reference evidence="6" key="1">
    <citation type="submission" date="2014-09" db="EMBL/GenBank/DDBJ databases">
        <authorList>
            <person name="Gomez-Valero L."/>
        </authorList>
    </citation>
    <scope>NUCLEOTIDE SEQUENCE [LARGE SCALE GENOMIC DNA]</scope>
    <source>
        <strain evidence="6">ATCC700992</strain>
    </source>
</reference>
<feature type="domain" description="NodB homology" evidence="4">
    <location>
        <begin position="25"/>
        <end position="250"/>
    </location>
</feature>
<dbReference type="GO" id="GO:0005975">
    <property type="term" value="P:carbohydrate metabolic process"/>
    <property type="evidence" value="ECO:0007669"/>
    <property type="project" value="InterPro"/>
</dbReference>
<sequence length="302" mass="33991">MLIRWLAAASLSLCIFNTPCFAEEKEIAITIDDLPFVGSGSSTPASLKRTHDRFMAIVNAFVENQVPATGFAIGEAVAKNEWYLLEAFRNQGLSIGNHTYTHRSLQSLSAEKYIADIERADAKLARVMTQPKYFRYPYLAEGKGEKKQKVVDYLIAHGYQIAPVTIDSKDYEFNAQFYRIPYRKRAQSIHQFKKRYLAYIWKQTLKAEQRAKKGNGQPVKQILLLHANLLNSLCLTDIIQLYKSNGYKFISLDAALKGNTAVPINDSSAAAASAKTEKKENTSNDIHAENELVPLTPHWVTV</sequence>
<keyword evidence="2" id="KW-0378">Hydrolase</keyword>
<keyword evidence="1" id="KW-0479">Metal-binding</keyword>
<evidence type="ECO:0000256" key="1">
    <source>
        <dbReference type="ARBA" id="ARBA00022723"/>
    </source>
</evidence>
<keyword evidence="3" id="KW-0732">Signal</keyword>
<dbReference type="AlphaFoldDB" id="A0A098G6E7"/>
<organism evidence="5 6">
    <name type="scientific">Legionella fallonii LLAP-10</name>
    <dbReference type="NCBI Taxonomy" id="1212491"/>
    <lineage>
        <taxon>Bacteria</taxon>
        <taxon>Pseudomonadati</taxon>
        <taxon>Pseudomonadota</taxon>
        <taxon>Gammaproteobacteria</taxon>
        <taxon>Legionellales</taxon>
        <taxon>Legionellaceae</taxon>
        <taxon>Legionella</taxon>
    </lineage>
</organism>
<dbReference type="Gene3D" id="3.20.20.370">
    <property type="entry name" value="Glycoside hydrolase/deacetylase"/>
    <property type="match status" value="1"/>
</dbReference>
<dbReference type="PROSITE" id="PS51677">
    <property type="entry name" value="NODB"/>
    <property type="match status" value="1"/>
</dbReference>
<dbReference type="STRING" id="1212491.LFA_2176"/>
<evidence type="ECO:0000256" key="2">
    <source>
        <dbReference type="ARBA" id="ARBA00022801"/>
    </source>
</evidence>
<dbReference type="KEGG" id="lfa:LFA_2176"/>
<evidence type="ECO:0000313" key="6">
    <source>
        <dbReference type="Proteomes" id="UP000032430"/>
    </source>
</evidence>
<dbReference type="Proteomes" id="UP000032430">
    <property type="component" value="Chromosome I"/>
</dbReference>
<keyword evidence="6" id="KW-1185">Reference proteome</keyword>
<dbReference type="HOGENOM" id="CLU_071828_0_0_6"/>
<dbReference type="CDD" id="cd10960">
    <property type="entry name" value="CE4_NodB_like_1"/>
    <property type="match status" value="1"/>
</dbReference>
<dbReference type="InterPro" id="IPR011330">
    <property type="entry name" value="Glyco_hydro/deAcase_b/a-brl"/>
</dbReference>
<dbReference type="InterPro" id="IPR050248">
    <property type="entry name" value="Polysacc_deacetylase_ArnD"/>
</dbReference>
<name>A0A098G6E7_9GAMM</name>
<evidence type="ECO:0000313" key="5">
    <source>
        <dbReference type="EMBL" id="CEG57556.1"/>
    </source>
</evidence>